<feature type="chain" id="PRO_5044855504" description="Secreted protein" evidence="1">
    <location>
        <begin position="18"/>
        <end position="61"/>
    </location>
</feature>
<reference evidence="3" key="1">
    <citation type="journal article" date="2024" name="IScience">
        <title>Strigolactones Initiate the Formation of Haustorium-like Structures in Castilleja.</title>
        <authorList>
            <person name="Buerger M."/>
            <person name="Peterson D."/>
            <person name="Chory J."/>
        </authorList>
    </citation>
    <scope>NUCLEOTIDE SEQUENCE [LARGE SCALE GENOMIC DNA]</scope>
</reference>
<sequence length="61" mass="6522">MSSTILLMIMLITAVRMELASWRRRWFRILGGGGGGGGGGGDSVLIKGKQIKRSVINSFLA</sequence>
<gene>
    <name evidence="2" type="ORF">CASFOL_011108</name>
</gene>
<dbReference type="AlphaFoldDB" id="A0ABD3DUJ6"/>
<protein>
    <recommendedName>
        <fullName evidence="4">Secreted protein</fullName>
    </recommendedName>
</protein>
<organism evidence="2 3">
    <name type="scientific">Castilleja foliolosa</name>
    <dbReference type="NCBI Taxonomy" id="1961234"/>
    <lineage>
        <taxon>Eukaryota</taxon>
        <taxon>Viridiplantae</taxon>
        <taxon>Streptophyta</taxon>
        <taxon>Embryophyta</taxon>
        <taxon>Tracheophyta</taxon>
        <taxon>Spermatophyta</taxon>
        <taxon>Magnoliopsida</taxon>
        <taxon>eudicotyledons</taxon>
        <taxon>Gunneridae</taxon>
        <taxon>Pentapetalae</taxon>
        <taxon>asterids</taxon>
        <taxon>lamiids</taxon>
        <taxon>Lamiales</taxon>
        <taxon>Orobanchaceae</taxon>
        <taxon>Pedicularideae</taxon>
        <taxon>Castillejinae</taxon>
        <taxon>Castilleja</taxon>
    </lineage>
</organism>
<accession>A0ABD3DUJ6</accession>
<name>A0ABD3DUJ6_9LAMI</name>
<evidence type="ECO:0000313" key="2">
    <source>
        <dbReference type="EMBL" id="KAL3645928.1"/>
    </source>
</evidence>
<feature type="signal peptide" evidence="1">
    <location>
        <begin position="1"/>
        <end position="17"/>
    </location>
</feature>
<comment type="caution">
    <text evidence="2">The sequence shown here is derived from an EMBL/GenBank/DDBJ whole genome shotgun (WGS) entry which is preliminary data.</text>
</comment>
<evidence type="ECO:0000313" key="3">
    <source>
        <dbReference type="Proteomes" id="UP001632038"/>
    </source>
</evidence>
<dbReference type="EMBL" id="JAVIJP010000013">
    <property type="protein sequence ID" value="KAL3645928.1"/>
    <property type="molecule type" value="Genomic_DNA"/>
</dbReference>
<evidence type="ECO:0000256" key="1">
    <source>
        <dbReference type="SAM" id="SignalP"/>
    </source>
</evidence>
<keyword evidence="1" id="KW-0732">Signal</keyword>
<proteinExistence type="predicted"/>
<keyword evidence="3" id="KW-1185">Reference proteome</keyword>
<evidence type="ECO:0008006" key="4">
    <source>
        <dbReference type="Google" id="ProtNLM"/>
    </source>
</evidence>
<dbReference type="Proteomes" id="UP001632038">
    <property type="component" value="Unassembled WGS sequence"/>
</dbReference>